<dbReference type="SUPFAM" id="SSF57845">
    <property type="entry name" value="B-box zinc-binding domain"/>
    <property type="match status" value="1"/>
</dbReference>
<evidence type="ECO:0000313" key="2">
    <source>
        <dbReference type="EMBL" id="KAK1807022.1"/>
    </source>
</evidence>
<dbReference type="Proteomes" id="UP001239994">
    <property type="component" value="Unassembled WGS sequence"/>
</dbReference>
<dbReference type="InterPro" id="IPR043136">
    <property type="entry name" value="B30.2/SPRY_sf"/>
</dbReference>
<dbReference type="InterPro" id="IPR050143">
    <property type="entry name" value="TRIM/RBCC"/>
</dbReference>
<reference evidence="2" key="1">
    <citation type="submission" date="2023-03" db="EMBL/GenBank/DDBJ databases">
        <title>Electrophorus voltai genome.</title>
        <authorList>
            <person name="Bian C."/>
        </authorList>
    </citation>
    <scope>NUCLEOTIDE SEQUENCE</scope>
    <source>
        <strain evidence="2">CB-2022</strain>
        <tissue evidence="2">Muscle</tissue>
    </source>
</reference>
<dbReference type="InterPro" id="IPR001870">
    <property type="entry name" value="B30.2/SPRY"/>
</dbReference>
<gene>
    <name evidence="2" type="ORF">P4O66_004851</name>
</gene>
<dbReference type="Gene3D" id="3.30.160.60">
    <property type="entry name" value="Classic Zinc Finger"/>
    <property type="match status" value="1"/>
</dbReference>
<dbReference type="InterPro" id="IPR003879">
    <property type="entry name" value="Butyrophylin_SPRY"/>
</dbReference>
<dbReference type="EMBL" id="JAROKS010000001">
    <property type="protein sequence ID" value="KAK1807022.1"/>
    <property type="molecule type" value="Genomic_DNA"/>
</dbReference>
<evidence type="ECO:0000313" key="3">
    <source>
        <dbReference type="Proteomes" id="UP001239994"/>
    </source>
</evidence>
<dbReference type="AlphaFoldDB" id="A0AAD8ZX84"/>
<protein>
    <recommendedName>
        <fullName evidence="1">B30.2/SPRY domain-containing protein</fullName>
    </recommendedName>
</protein>
<dbReference type="InterPro" id="IPR003877">
    <property type="entry name" value="SPRY_dom"/>
</dbReference>
<comment type="caution">
    <text evidence="2">The sequence shown here is derived from an EMBL/GenBank/DDBJ whole genome shotgun (WGS) entry which is preliminary data.</text>
</comment>
<dbReference type="SMART" id="SM00449">
    <property type="entry name" value="SPRY"/>
    <property type="match status" value="1"/>
</dbReference>
<organism evidence="2 3">
    <name type="scientific">Electrophorus voltai</name>
    <dbReference type="NCBI Taxonomy" id="2609070"/>
    <lineage>
        <taxon>Eukaryota</taxon>
        <taxon>Metazoa</taxon>
        <taxon>Chordata</taxon>
        <taxon>Craniata</taxon>
        <taxon>Vertebrata</taxon>
        <taxon>Euteleostomi</taxon>
        <taxon>Actinopterygii</taxon>
        <taxon>Neopterygii</taxon>
        <taxon>Teleostei</taxon>
        <taxon>Ostariophysi</taxon>
        <taxon>Gymnotiformes</taxon>
        <taxon>Gymnotoidei</taxon>
        <taxon>Gymnotidae</taxon>
        <taxon>Electrophorus</taxon>
    </lineage>
</organism>
<dbReference type="PANTHER" id="PTHR24103">
    <property type="entry name" value="E3 UBIQUITIN-PROTEIN LIGASE TRIM"/>
    <property type="match status" value="1"/>
</dbReference>
<keyword evidence="3" id="KW-1185">Reference proteome</keyword>
<sequence length="429" mass="48103">MSNPPRPPSSHSSDSFYFSSFISGSSRDTISSHISSVTSTGESSVNLATRASSSGLAHDVSSPVLFCDKCKQILTNGCLVEGKHRNHSYSKLQDVVQKRINTYKNVKDVMTAQYSELHTLLDENQQQAFLLLKAERDSLKEGLIQLAEDADSYRQRFESIRKNIEELDRRQDSYNLVVLLAETEVQLLSLETINHFYSNVERRMKVDGMRMSTLEKSITKIVQKNKTLLPQPWEFSEAITFDPDKKHKDLTISEDKTQVSLRGSFTKQSKDCRAASANILASQSFSTGKHYWEVDVGGCQNWSVGVAENGWVKNGVGHTTLGRDNRSWLLESNEGNLTGVHHNDVSTISEASVQRLGVLVDCDMAKVNFYDALTGMKLHTLSMNFQSVVVPAFSIRHMGERKNSKLVICNLKSTGDYLGVMLTPRIHRQ</sequence>
<dbReference type="InterPro" id="IPR013320">
    <property type="entry name" value="ConA-like_dom_sf"/>
</dbReference>
<evidence type="ECO:0000259" key="1">
    <source>
        <dbReference type="PROSITE" id="PS50188"/>
    </source>
</evidence>
<dbReference type="SUPFAM" id="SSF49899">
    <property type="entry name" value="Concanavalin A-like lectins/glucanases"/>
    <property type="match status" value="1"/>
</dbReference>
<dbReference type="PRINTS" id="PR01407">
    <property type="entry name" value="BUTYPHLNCDUF"/>
</dbReference>
<accession>A0AAD8ZX84</accession>
<dbReference type="Pfam" id="PF00622">
    <property type="entry name" value="SPRY"/>
    <property type="match status" value="1"/>
</dbReference>
<proteinExistence type="predicted"/>
<name>A0AAD8ZX84_9TELE</name>
<dbReference type="Gene3D" id="2.60.120.920">
    <property type="match status" value="1"/>
</dbReference>
<feature type="domain" description="B30.2/SPRY" evidence="1">
    <location>
        <begin position="217"/>
        <end position="413"/>
    </location>
</feature>
<dbReference type="PROSITE" id="PS50188">
    <property type="entry name" value="B302_SPRY"/>
    <property type="match status" value="1"/>
</dbReference>